<keyword evidence="3" id="KW-0804">Transcription</keyword>
<dbReference type="PANTHER" id="PTHR43413:SF4">
    <property type="entry name" value="HTH-TYPE TRANSCRIPTIONAL REGULATOR LYSM"/>
    <property type="match status" value="1"/>
</dbReference>
<feature type="domain" description="HTH asnC-type" evidence="4">
    <location>
        <begin position="4"/>
        <end position="67"/>
    </location>
</feature>
<evidence type="ECO:0000313" key="5">
    <source>
        <dbReference type="EMBL" id="MFC6953567.1"/>
    </source>
</evidence>
<keyword evidence="1" id="KW-0805">Transcription regulation</keyword>
<dbReference type="Proteomes" id="UP001596395">
    <property type="component" value="Unassembled WGS sequence"/>
</dbReference>
<dbReference type="EMBL" id="JBHSXN010000002">
    <property type="protein sequence ID" value="MFC6953567.1"/>
    <property type="molecule type" value="Genomic_DNA"/>
</dbReference>
<dbReference type="InterPro" id="IPR050684">
    <property type="entry name" value="HTH-Siroheme_Decarb"/>
</dbReference>
<dbReference type="PROSITE" id="PS50956">
    <property type="entry name" value="HTH_ASNC_2"/>
    <property type="match status" value="1"/>
</dbReference>
<dbReference type="AlphaFoldDB" id="A0ABD5VK51"/>
<dbReference type="Pfam" id="PF24273">
    <property type="entry name" value="TRASH_HVO_1752_C"/>
    <property type="match status" value="1"/>
</dbReference>
<keyword evidence="6" id="KW-1185">Reference proteome</keyword>
<dbReference type="PROSITE" id="PS00519">
    <property type="entry name" value="HTH_ASNC_1"/>
    <property type="match status" value="1"/>
</dbReference>
<comment type="caution">
    <text evidence="5">The sequence shown here is derived from an EMBL/GenBank/DDBJ whole genome shotgun (WGS) entry which is preliminary data.</text>
</comment>
<dbReference type="CDD" id="cd00090">
    <property type="entry name" value="HTH_ARSR"/>
    <property type="match status" value="1"/>
</dbReference>
<dbReference type="InterPro" id="IPR019885">
    <property type="entry name" value="Tscrpt_reg_HTH_AsnC-type_CS"/>
</dbReference>
<keyword evidence="2" id="KW-0238">DNA-binding</keyword>
<evidence type="ECO:0000259" key="4">
    <source>
        <dbReference type="PROSITE" id="PS50956"/>
    </source>
</evidence>
<dbReference type="PANTHER" id="PTHR43413">
    <property type="entry name" value="TRANSCRIPTIONAL REGULATOR, ASNC FAMILY"/>
    <property type="match status" value="1"/>
</dbReference>
<sequence>MRDLDETDLDILRLLVEDARRPYSEIADRVNVSPPTVSDRVERLADLGVINRFTIDIDRSLISKGVPVLVELDLVPDADDRVAKRLADTEPVEHVYLTAENRLVVHATVPDGEVRETLHRIVDMELVDSLDVSLVEEHAWEPQVSDGELSLSCEECADPVTHDGVTTQYDGDLFHFCSEECLGTFEDRYTGLTSQN</sequence>
<dbReference type="InterPro" id="IPR056526">
    <property type="entry name" value="TRASH_HVO_1752"/>
</dbReference>
<dbReference type="SMART" id="SM00344">
    <property type="entry name" value="HTH_ASNC"/>
    <property type="match status" value="1"/>
</dbReference>
<dbReference type="InterPro" id="IPR019888">
    <property type="entry name" value="Tscrpt_reg_AsnC-like"/>
</dbReference>
<gene>
    <name evidence="5" type="ORF">ACFQGB_11900</name>
</gene>
<evidence type="ECO:0000256" key="3">
    <source>
        <dbReference type="ARBA" id="ARBA00023163"/>
    </source>
</evidence>
<name>A0ABD5VK51_9EURY</name>
<proteinExistence type="predicted"/>
<protein>
    <submittedName>
        <fullName evidence="5">AsnC family transcriptional regulator</fullName>
    </submittedName>
</protein>
<evidence type="ECO:0000256" key="2">
    <source>
        <dbReference type="ARBA" id="ARBA00023125"/>
    </source>
</evidence>
<evidence type="ECO:0000313" key="6">
    <source>
        <dbReference type="Proteomes" id="UP001596395"/>
    </source>
</evidence>
<dbReference type="Gene3D" id="1.10.10.10">
    <property type="entry name" value="Winged helix-like DNA-binding domain superfamily/Winged helix DNA-binding domain"/>
    <property type="match status" value="1"/>
</dbReference>
<dbReference type="GO" id="GO:0003677">
    <property type="term" value="F:DNA binding"/>
    <property type="evidence" value="ECO:0007669"/>
    <property type="project" value="UniProtKB-KW"/>
</dbReference>
<dbReference type="InterPro" id="IPR000485">
    <property type="entry name" value="AsnC-type_HTH_dom"/>
</dbReference>
<dbReference type="RefSeq" id="WP_336350524.1">
    <property type="nucleotide sequence ID" value="NZ_JAZAQL010000002.1"/>
</dbReference>
<organism evidence="5 6">
    <name type="scientific">Halorubellus litoreus</name>
    <dbReference type="NCBI Taxonomy" id="755308"/>
    <lineage>
        <taxon>Archaea</taxon>
        <taxon>Methanobacteriati</taxon>
        <taxon>Methanobacteriota</taxon>
        <taxon>Stenosarchaea group</taxon>
        <taxon>Halobacteria</taxon>
        <taxon>Halobacteriales</taxon>
        <taxon>Halorubellaceae</taxon>
        <taxon>Halorubellus</taxon>
    </lineage>
</organism>
<dbReference type="InterPro" id="IPR036388">
    <property type="entry name" value="WH-like_DNA-bd_sf"/>
</dbReference>
<dbReference type="Pfam" id="PF13404">
    <property type="entry name" value="HTH_AsnC-type"/>
    <property type="match status" value="1"/>
</dbReference>
<dbReference type="PRINTS" id="PR00033">
    <property type="entry name" value="HTHASNC"/>
</dbReference>
<reference evidence="5 6" key="1">
    <citation type="journal article" date="2019" name="Int. J. Syst. Evol. Microbiol.">
        <title>The Global Catalogue of Microorganisms (GCM) 10K type strain sequencing project: providing services to taxonomists for standard genome sequencing and annotation.</title>
        <authorList>
            <consortium name="The Broad Institute Genomics Platform"/>
            <consortium name="The Broad Institute Genome Sequencing Center for Infectious Disease"/>
            <person name="Wu L."/>
            <person name="Ma J."/>
        </authorList>
    </citation>
    <scope>NUCLEOTIDE SEQUENCE [LARGE SCALE GENOMIC DNA]</scope>
    <source>
        <strain evidence="5 6">GX26</strain>
    </source>
</reference>
<dbReference type="SUPFAM" id="SSF46785">
    <property type="entry name" value="Winged helix' DNA-binding domain"/>
    <property type="match status" value="1"/>
</dbReference>
<dbReference type="InterPro" id="IPR036390">
    <property type="entry name" value="WH_DNA-bd_sf"/>
</dbReference>
<dbReference type="InterPro" id="IPR011991">
    <property type="entry name" value="ArsR-like_HTH"/>
</dbReference>
<evidence type="ECO:0000256" key="1">
    <source>
        <dbReference type="ARBA" id="ARBA00023015"/>
    </source>
</evidence>
<accession>A0ABD5VK51</accession>